<name>A0A7S0ZQL5_NOCSC</name>
<evidence type="ECO:0000313" key="2">
    <source>
        <dbReference type="EMBL" id="CAD8829134.1"/>
    </source>
</evidence>
<reference evidence="2" key="1">
    <citation type="submission" date="2021-01" db="EMBL/GenBank/DDBJ databases">
        <authorList>
            <person name="Corre E."/>
            <person name="Pelletier E."/>
            <person name="Niang G."/>
            <person name="Scheremetjew M."/>
            <person name="Finn R."/>
            <person name="Kale V."/>
            <person name="Holt S."/>
            <person name="Cochrane G."/>
            <person name="Meng A."/>
            <person name="Brown T."/>
            <person name="Cohen L."/>
        </authorList>
    </citation>
    <scope>NUCLEOTIDE SEQUENCE</scope>
</reference>
<organism evidence="2">
    <name type="scientific">Noctiluca scintillans</name>
    <name type="common">Sea sparkle</name>
    <name type="synonym">Red tide dinoflagellate</name>
    <dbReference type="NCBI Taxonomy" id="2966"/>
    <lineage>
        <taxon>Eukaryota</taxon>
        <taxon>Sar</taxon>
        <taxon>Alveolata</taxon>
        <taxon>Dinophyceae</taxon>
        <taxon>Noctilucales</taxon>
        <taxon>Noctilucaceae</taxon>
        <taxon>Noctiluca</taxon>
    </lineage>
</organism>
<accession>A0A7S0ZQL5</accession>
<protein>
    <submittedName>
        <fullName evidence="2">Uncharacterized protein</fullName>
    </submittedName>
</protein>
<feature type="coiled-coil region" evidence="1">
    <location>
        <begin position="535"/>
        <end position="601"/>
    </location>
</feature>
<dbReference type="EMBL" id="HBFQ01004975">
    <property type="protein sequence ID" value="CAD8829134.1"/>
    <property type="molecule type" value="Transcribed_RNA"/>
</dbReference>
<sequence length="673" mass="74770">MAQDISPSLRPVLVESLAMKLLLVCLIAFVQSAQLRSEMGRRANPIRKAVILLQKMQAKVTEEGHKEKELYDKYICHCKKSKAELLDSISKGKASITETSDELVRDQDQKGQKVAAVEKDRADRQSAQEVLKSTMALREKEGAESAAEIADLKSNIKALHAAIKVLQGKGGSFLQRDTAETLRMMVSQNVENHADRAFIFSFLSNDREQYAPRTGEILGVLKQLLVDMQDQLQEAENKESDAVTTFEDLVGAKRQELGALTKSVESKLTQDGALGMGIVQSEHSLKDSKRILGEDQKYLEELGEMCKARTDEWKVQSKLRAEELLTIAEAIKLVNSDDALDLFKKTLSPTGSTLLQVEVSESEMRDAALTTLQQSSSSLKERNVRVNLIAMALHGKKVAFKVVITMIDDLISTLVREQKDDADKVKYCKKSLRNTQDKNKDLIRMVHDGRNAQEDLQSQIERVVADKQQLSTEIKHLDTATAQLTQERQQDHAESVEVLSDAGAAIQILQYAIARLDKFYNQGSHQKTENASAVISLMQSLVTELEKKISKAQTEQKIAQSDYSSVMQKSALRRQAYEASVMSKDSEIASLQKDMSSLQEKTASDADERTATHNLLKSLHSGCDWLLQNYDTRDGARQSEIDSLNNAKAVLSGADYALVQTHSESRAALGDGI</sequence>
<proteinExistence type="predicted"/>
<feature type="coiled-coil region" evidence="1">
    <location>
        <begin position="218"/>
        <end position="245"/>
    </location>
</feature>
<evidence type="ECO:0000256" key="1">
    <source>
        <dbReference type="SAM" id="Coils"/>
    </source>
</evidence>
<keyword evidence="1" id="KW-0175">Coiled coil</keyword>
<dbReference type="AlphaFoldDB" id="A0A7S0ZQL5"/>
<gene>
    <name evidence="2" type="ORF">NSCI0253_LOCUS3480</name>
</gene>
<feature type="coiled-coil region" evidence="1">
    <location>
        <begin position="453"/>
        <end position="487"/>
    </location>
</feature>